<evidence type="ECO:0000256" key="5">
    <source>
        <dbReference type="ARBA" id="ARBA00022725"/>
    </source>
</evidence>
<keyword evidence="9" id="KW-0807">Transducer</keyword>
<dbReference type="GO" id="GO:0004984">
    <property type="term" value="F:olfactory receptor activity"/>
    <property type="evidence" value="ECO:0007669"/>
    <property type="project" value="InterPro"/>
</dbReference>
<dbReference type="Pfam" id="PF02949">
    <property type="entry name" value="7tm_6"/>
    <property type="match status" value="2"/>
</dbReference>
<proteinExistence type="predicted"/>
<dbReference type="Proteomes" id="UP000786811">
    <property type="component" value="Unassembled WGS sequence"/>
</dbReference>
<keyword evidence="4 10" id="KW-0812">Transmembrane</keyword>
<feature type="transmembrane region" description="Helical" evidence="10">
    <location>
        <begin position="68"/>
        <end position="86"/>
    </location>
</feature>
<dbReference type="GO" id="GO:0005549">
    <property type="term" value="F:odorant binding"/>
    <property type="evidence" value="ECO:0007669"/>
    <property type="project" value="InterPro"/>
</dbReference>
<feature type="transmembrane region" description="Helical" evidence="10">
    <location>
        <begin position="128"/>
        <end position="147"/>
    </location>
</feature>
<dbReference type="InterPro" id="IPR004117">
    <property type="entry name" value="7tm6_olfct_rcpt"/>
</dbReference>
<dbReference type="EMBL" id="CAJNRD030001123">
    <property type="protein sequence ID" value="CAG5102450.1"/>
    <property type="molecule type" value="Genomic_DNA"/>
</dbReference>
<keyword evidence="6 10" id="KW-1133">Transmembrane helix</keyword>
<keyword evidence="12" id="KW-1185">Reference proteome</keyword>
<keyword evidence="2" id="KW-1003">Cell membrane</keyword>
<keyword evidence="3" id="KW-0716">Sensory transduction</keyword>
<dbReference type="GO" id="GO:0007165">
    <property type="term" value="P:signal transduction"/>
    <property type="evidence" value="ECO:0007669"/>
    <property type="project" value="UniProtKB-KW"/>
</dbReference>
<evidence type="ECO:0000256" key="1">
    <source>
        <dbReference type="ARBA" id="ARBA00004651"/>
    </source>
</evidence>
<keyword evidence="7 10" id="KW-0472">Membrane</keyword>
<dbReference type="PANTHER" id="PTHR21137">
    <property type="entry name" value="ODORANT RECEPTOR"/>
    <property type="match status" value="1"/>
</dbReference>
<evidence type="ECO:0000256" key="10">
    <source>
        <dbReference type="SAM" id="Phobius"/>
    </source>
</evidence>
<evidence type="ECO:0000256" key="3">
    <source>
        <dbReference type="ARBA" id="ARBA00022606"/>
    </source>
</evidence>
<evidence type="ECO:0000313" key="11">
    <source>
        <dbReference type="EMBL" id="CAG5102450.1"/>
    </source>
</evidence>
<comment type="subcellular location">
    <subcellularLocation>
        <location evidence="1">Cell membrane</location>
        <topology evidence="1">Multi-pass membrane protein</topology>
    </subcellularLocation>
</comment>
<dbReference type="PANTHER" id="PTHR21137:SF35">
    <property type="entry name" value="ODORANT RECEPTOR 19A-RELATED"/>
    <property type="match status" value="1"/>
</dbReference>
<evidence type="ECO:0000256" key="8">
    <source>
        <dbReference type="ARBA" id="ARBA00023170"/>
    </source>
</evidence>
<dbReference type="GO" id="GO:0005886">
    <property type="term" value="C:plasma membrane"/>
    <property type="evidence" value="ECO:0007669"/>
    <property type="project" value="UniProtKB-SubCell"/>
</dbReference>
<reference evidence="11" key="1">
    <citation type="submission" date="2021-04" db="EMBL/GenBank/DDBJ databases">
        <authorList>
            <person name="Chebbi M.A.C M."/>
        </authorList>
    </citation>
    <scope>NUCLEOTIDE SEQUENCE</scope>
</reference>
<evidence type="ECO:0000256" key="7">
    <source>
        <dbReference type="ARBA" id="ARBA00023136"/>
    </source>
</evidence>
<dbReference type="AlphaFoldDB" id="A0A8J2HNG3"/>
<evidence type="ECO:0000256" key="2">
    <source>
        <dbReference type="ARBA" id="ARBA00022475"/>
    </source>
</evidence>
<feature type="non-terminal residue" evidence="11">
    <location>
        <position position="382"/>
    </location>
</feature>
<comment type="caution">
    <text evidence="11">The sequence shown here is derived from an EMBL/GenBank/DDBJ whole genome shotgun (WGS) entry which is preliminary data.</text>
</comment>
<keyword evidence="8 11" id="KW-0675">Receptor</keyword>
<feature type="transmembrane region" description="Helical" evidence="10">
    <location>
        <begin position="29"/>
        <end position="48"/>
    </location>
</feature>
<evidence type="ECO:0000313" key="12">
    <source>
        <dbReference type="Proteomes" id="UP000786811"/>
    </source>
</evidence>
<name>A0A8J2HNG3_COTCN</name>
<accession>A0A8J2HNG3</accession>
<evidence type="ECO:0000256" key="9">
    <source>
        <dbReference type="ARBA" id="ARBA00023224"/>
    </source>
</evidence>
<gene>
    <name evidence="11" type="ORF">HICCMSTLAB_LOCUS11021</name>
</gene>
<organism evidence="11 12">
    <name type="scientific">Cotesia congregata</name>
    <name type="common">Parasitoid wasp</name>
    <name type="synonym">Apanteles congregatus</name>
    <dbReference type="NCBI Taxonomy" id="51543"/>
    <lineage>
        <taxon>Eukaryota</taxon>
        <taxon>Metazoa</taxon>
        <taxon>Ecdysozoa</taxon>
        <taxon>Arthropoda</taxon>
        <taxon>Hexapoda</taxon>
        <taxon>Insecta</taxon>
        <taxon>Pterygota</taxon>
        <taxon>Neoptera</taxon>
        <taxon>Endopterygota</taxon>
        <taxon>Hymenoptera</taxon>
        <taxon>Apocrita</taxon>
        <taxon>Ichneumonoidea</taxon>
        <taxon>Braconidae</taxon>
        <taxon>Microgastrinae</taxon>
        <taxon>Cotesia</taxon>
    </lineage>
</organism>
<feature type="transmembrane region" description="Helical" evidence="10">
    <location>
        <begin position="6"/>
        <end position="22"/>
    </location>
</feature>
<protein>
    <submittedName>
        <fullName evidence="11">Olfactory receptor 213</fullName>
    </submittedName>
</protein>
<evidence type="ECO:0000256" key="6">
    <source>
        <dbReference type="ARBA" id="ARBA00022989"/>
    </source>
</evidence>
<sequence>MAGSILPHSFFILTLVGLWRPLEWRGWKFLLYNLYSCFVVLTNFTFTLTEFLDLVLVSSTVNEFTSNLSMMLAMVAACGKIVGVLYNRRQIIRALENLQEKPFKPRDQKEEMILQKFADTSSFITRSYWIFLTVGVTGISLTGIMEAKLPDVLPYRGWLPFNYSQPSIYLLTASQQVVTFFIGCYVDVGFDTLFPGMMLYVSAQISILEYRFKNAVKILHELEMKNSGSELMKNSEKVLIGDWVECHNSVLRLHLRNIRNACFHPILPKLSDIMRNCLQSFNHPNIYLRIYKLHCLHNHHSAPNIFGLHVGASGDTSNLNDAIYSTDWFKLSNSAQKSMIIVALKTFRPVIFMSCGIITLSLESFKSVIKLSYSIYNVLQQS</sequence>
<evidence type="ECO:0000256" key="4">
    <source>
        <dbReference type="ARBA" id="ARBA00022692"/>
    </source>
</evidence>
<keyword evidence="5" id="KW-0552">Olfaction</keyword>
<dbReference type="OrthoDB" id="6597368at2759"/>